<dbReference type="EMBL" id="MU863900">
    <property type="protein sequence ID" value="KAK4202175.1"/>
    <property type="molecule type" value="Genomic_DNA"/>
</dbReference>
<dbReference type="SUPFAM" id="SSF51735">
    <property type="entry name" value="NAD(P)-binding Rossmann-fold domains"/>
    <property type="match status" value="1"/>
</dbReference>
<sequence>MAPQYNADTTGSELVKELASQIKGKVILTTGVSPKSLGAQFVELVAAADPGLLILTGRNTTKSQQTADAIANAHPNVRTRVLKLDLGSLASVREGAAEVNSWDDVPHIDVLVNNAGIMAVPFSLTSDGYESQYATNHLGHFLFTNLIIAKLLKSSEPRLVSVSSDAHRFSPVRFDDNDFHRGENYNKWIAYGQAKTANMLMALSFAEKLGKKGLVAVSLHPGVIGTNLGDFVDWTGGDVALSKSVDKTLGNREAWEDGFKWKTHDQGVATHVFAAFHPSLKENNGAYLQDAHVADPWTETVKPWGTSPVEAARLWKLSEKQVGQQFTYN</sequence>
<dbReference type="Proteomes" id="UP001303160">
    <property type="component" value="Unassembled WGS sequence"/>
</dbReference>
<name>A0AAN6XMY6_9PEZI</name>
<organism evidence="3 4">
    <name type="scientific">Triangularia verruculosa</name>
    <dbReference type="NCBI Taxonomy" id="2587418"/>
    <lineage>
        <taxon>Eukaryota</taxon>
        <taxon>Fungi</taxon>
        <taxon>Dikarya</taxon>
        <taxon>Ascomycota</taxon>
        <taxon>Pezizomycotina</taxon>
        <taxon>Sordariomycetes</taxon>
        <taxon>Sordariomycetidae</taxon>
        <taxon>Sordariales</taxon>
        <taxon>Podosporaceae</taxon>
        <taxon>Triangularia</taxon>
    </lineage>
</organism>
<comment type="similarity">
    <text evidence="1">Belongs to the short-chain dehydrogenases/reductases (SDR) family.</text>
</comment>
<keyword evidence="4" id="KW-1185">Reference proteome</keyword>
<comment type="caution">
    <text evidence="3">The sequence shown here is derived from an EMBL/GenBank/DDBJ whole genome shotgun (WGS) entry which is preliminary data.</text>
</comment>
<gene>
    <name evidence="3" type="ORF">QBC40DRAFT_295073</name>
</gene>
<dbReference type="Pfam" id="PF00106">
    <property type="entry name" value="adh_short"/>
    <property type="match status" value="1"/>
</dbReference>
<evidence type="ECO:0000256" key="1">
    <source>
        <dbReference type="ARBA" id="ARBA00006484"/>
    </source>
</evidence>
<reference evidence="3" key="1">
    <citation type="journal article" date="2023" name="Mol. Phylogenet. Evol.">
        <title>Genome-scale phylogeny and comparative genomics of the fungal order Sordariales.</title>
        <authorList>
            <person name="Hensen N."/>
            <person name="Bonometti L."/>
            <person name="Westerberg I."/>
            <person name="Brannstrom I.O."/>
            <person name="Guillou S."/>
            <person name="Cros-Aarteil S."/>
            <person name="Calhoun S."/>
            <person name="Haridas S."/>
            <person name="Kuo A."/>
            <person name="Mondo S."/>
            <person name="Pangilinan J."/>
            <person name="Riley R."/>
            <person name="LaButti K."/>
            <person name="Andreopoulos B."/>
            <person name="Lipzen A."/>
            <person name="Chen C."/>
            <person name="Yan M."/>
            <person name="Daum C."/>
            <person name="Ng V."/>
            <person name="Clum A."/>
            <person name="Steindorff A."/>
            <person name="Ohm R.A."/>
            <person name="Martin F."/>
            <person name="Silar P."/>
            <person name="Natvig D.O."/>
            <person name="Lalanne C."/>
            <person name="Gautier V."/>
            <person name="Ament-Velasquez S.L."/>
            <person name="Kruys A."/>
            <person name="Hutchinson M.I."/>
            <person name="Powell A.J."/>
            <person name="Barry K."/>
            <person name="Miller A.N."/>
            <person name="Grigoriev I.V."/>
            <person name="Debuchy R."/>
            <person name="Gladieux P."/>
            <person name="Hiltunen Thoren M."/>
            <person name="Johannesson H."/>
        </authorList>
    </citation>
    <scope>NUCLEOTIDE SEQUENCE</scope>
    <source>
        <strain evidence="3">CBS 315.58</strain>
    </source>
</reference>
<dbReference type="Gene3D" id="3.40.50.720">
    <property type="entry name" value="NAD(P)-binding Rossmann-like Domain"/>
    <property type="match status" value="1"/>
</dbReference>
<evidence type="ECO:0000256" key="2">
    <source>
        <dbReference type="ARBA" id="ARBA00023002"/>
    </source>
</evidence>
<dbReference type="PANTHER" id="PTHR24320:SF283">
    <property type="entry name" value="RETINOL DEHYDROGENASE 11"/>
    <property type="match status" value="1"/>
</dbReference>
<dbReference type="PRINTS" id="PR00081">
    <property type="entry name" value="GDHRDH"/>
</dbReference>
<dbReference type="AlphaFoldDB" id="A0AAN6XMY6"/>
<reference evidence="3" key="2">
    <citation type="submission" date="2023-05" db="EMBL/GenBank/DDBJ databases">
        <authorList>
            <consortium name="Lawrence Berkeley National Laboratory"/>
            <person name="Steindorff A."/>
            <person name="Hensen N."/>
            <person name="Bonometti L."/>
            <person name="Westerberg I."/>
            <person name="Brannstrom I.O."/>
            <person name="Guillou S."/>
            <person name="Cros-Aarteil S."/>
            <person name="Calhoun S."/>
            <person name="Haridas S."/>
            <person name="Kuo A."/>
            <person name="Mondo S."/>
            <person name="Pangilinan J."/>
            <person name="Riley R."/>
            <person name="Labutti K."/>
            <person name="Andreopoulos B."/>
            <person name="Lipzen A."/>
            <person name="Chen C."/>
            <person name="Yanf M."/>
            <person name="Daum C."/>
            <person name="Ng V."/>
            <person name="Clum A."/>
            <person name="Ohm R."/>
            <person name="Martin F."/>
            <person name="Silar P."/>
            <person name="Natvig D."/>
            <person name="Lalanne C."/>
            <person name="Gautier V."/>
            <person name="Ament-Velasquez S.L."/>
            <person name="Kruys A."/>
            <person name="Hutchinson M.I."/>
            <person name="Powell A.J."/>
            <person name="Barry K."/>
            <person name="Miller A.N."/>
            <person name="Grigoriev I.V."/>
            <person name="Debuchy R."/>
            <person name="Gladieux P."/>
            <person name="Thoren M.H."/>
            <person name="Johannesson H."/>
        </authorList>
    </citation>
    <scope>NUCLEOTIDE SEQUENCE</scope>
    <source>
        <strain evidence="3">CBS 315.58</strain>
    </source>
</reference>
<dbReference type="GO" id="GO:0016491">
    <property type="term" value="F:oxidoreductase activity"/>
    <property type="evidence" value="ECO:0007669"/>
    <property type="project" value="UniProtKB-KW"/>
</dbReference>
<keyword evidence="2" id="KW-0560">Oxidoreductase</keyword>
<protein>
    <submittedName>
        <fullName evidence="3">Uncharacterized protein</fullName>
    </submittedName>
</protein>
<dbReference type="InterPro" id="IPR036291">
    <property type="entry name" value="NAD(P)-bd_dom_sf"/>
</dbReference>
<dbReference type="InterPro" id="IPR002347">
    <property type="entry name" value="SDR_fam"/>
</dbReference>
<dbReference type="PANTHER" id="PTHR24320">
    <property type="entry name" value="RETINOL DEHYDROGENASE"/>
    <property type="match status" value="1"/>
</dbReference>
<accession>A0AAN6XMY6</accession>
<evidence type="ECO:0000313" key="4">
    <source>
        <dbReference type="Proteomes" id="UP001303160"/>
    </source>
</evidence>
<evidence type="ECO:0000313" key="3">
    <source>
        <dbReference type="EMBL" id="KAK4202175.1"/>
    </source>
</evidence>
<proteinExistence type="inferred from homology"/>